<name>A0A1J5S6L2_9ZZZZ</name>
<proteinExistence type="predicted"/>
<accession>A0A1J5S6L2</accession>
<dbReference type="Pfam" id="PF07690">
    <property type="entry name" value="MFS_1"/>
    <property type="match status" value="1"/>
</dbReference>
<dbReference type="AlphaFoldDB" id="A0A1J5S6L2"/>
<dbReference type="PROSITE" id="PS51257">
    <property type="entry name" value="PROKAR_LIPOPROTEIN"/>
    <property type="match status" value="1"/>
</dbReference>
<dbReference type="InterPro" id="IPR036259">
    <property type="entry name" value="MFS_trans_sf"/>
</dbReference>
<dbReference type="InterPro" id="IPR044770">
    <property type="entry name" value="MFS_spinster-like"/>
</dbReference>
<dbReference type="GO" id="GO:0022857">
    <property type="term" value="F:transmembrane transporter activity"/>
    <property type="evidence" value="ECO:0007669"/>
    <property type="project" value="InterPro"/>
</dbReference>
<evidence type="ECO:0000259" key="7">
    <source>
        <dbReference type="PROSITE" id="PS50850"/>
    </source>
</evidence>
<feature type="domain" description="Major facilitator superfamily (MFS) profile" evidence="7">
    <location>
        <begin position="14"/>
        <end position="406"/>
    </location>
</feature>
<keyword evidence="3 6" id="KW-0812">Transmembrane</keyword>
<evidence type="ECO:0000313" key="8">
    <source>
        <dbReference type="EMBL" id="OIR03943.1"/>
    </source>
</evidence>
<dbReference type="InterPro" id="IPR011701">
    <property type="entry name" value="MFS"/>
</dbReference>
<feature type="transmembrane region" description="Helical" evidence="6">
    <location>
        <begin position="137"/>
        <end position="159"/>
    </location>
</feature>
<comment type="caution">
    <text evidence="8">The sequence shown here is derived from an EMBL/GenBank/DDBJ whole genome shotgun (WGS) entry which is preliminary data.</text>
</comment>
<evidence type="ECO:0000256" key="4">
    <source>
        <dbReference type="ARBA" id="ARBA00022989"/>
    </source>
</evidence>
<feature type="transmembrane region" description="Helical" evidence="6">
    <location>
        <begin position="352"/>
        <end position="370"/>
    </location>
</feature>
<feature type="transmembrane region" description="Helical" evidence="6">
    <location>
        <begin position="48"/>
        <end position="68"/>
    </location>
</feature>
<feature type="transmembrane region" description="Helical" evidence="6">
    <location>
        <begin position="220"/>
        <end position="238"/>
    </location>
</feature>
<feature type="transmembrane region" description="Helical" evidence="6">
    <location>
        <begin position="291"/>
        <end position="307"/>
    </location>
</feature>
<dbReference type="PANTHER" id="PTHR23505:SF79">
    <property type="entry name" value="PROTEIN SPINSTER"/>
    <property type="match status" value="1"/>
</dbReference>
<dbReference type="Gene3D" id="1.20.1250.20">
    <property type="entry name" value="MFS general substrate transporter like domains"/>
    <property type="match status" value="2"/>
</dbReference>
<evidence type="ECO:0000256" key="2">
    <source>
        <dbReference type="ARBA" id="ARBA00022448"/>
    </source>
</evidence>
<keyword evidence="5 6" id="KW-0472">Membrane</keyword>
<feature type="transmembrane region" description="Helical" evidence="6">
    <location>
        <begin position="12"/>
        <end position="28"/>
    </location>
</feature>
<dbReference type="EMBL" id="MLJW01000061">
    <property type="protein sequence ID" value="OIR03943.1"/>
    <property type="molecule type" value="Genomic_DNA"/>
</dbReference>
<dbReference type="GO" id="GO:0016020">
    <property type="term" value="C:membrane"/>
    <property type="evidence" value="ECO:0007669"/>
    <property type="project" value="UniProtKB-SubCell"/>
</dbReference>
<comment type="subcellular location">
    <subcellularLocation>
        <location evidence="1">Membrane</location>
        <topology evidence="1">Multi-pass membrane protein</topology>
    </subcellularLocation>
</comment>
<keyword evidence="4 6" id="KW-1133">Transmembrane helix</keyword>
<feature type="transmembrane region" description="Helical" evidence="6">
    <location>
        <begin position="165"/>
        <end position="187"/>
    </location>
</feature>
<feature type="transmembrane region" description="Helical" evidence="6">
    <location>
        <begin position="80"/>
        <end position="98"/>
    </location>
</feature>
<dbReference type="PROSITE" id="PS50850">
    <property type="entry name" value="MFS"/>
    <property type="match status" value="1"/>
</dbReference>
<evidence type="ECO:0000256" key="5">
    <source>
        <dbReference type="ARBA" id="ARBA00023136"/>
    </source>
</evidence>
<sequence>MNGAQKLPSRAWLVVGLLWFTGCLNYLDRVTITTMRESLVSAIPMSDAQFGLLTSVFLWVYGLLSPFAGYFADRFGRAKVIVLSLLAWSLITWLTAHARTFDQLLATRALMGISEACYLPAALALIADYHRGTTRSLATGIQMSGIMIGSGLGGVGGWIAERSTWSHAFILFGSVGIVFSAIVALLLRDRPVAGDTDSHPDRSPMGLGESVVELFRHGSFILALLFWGLLGLASWGVVGWMPTYLTSHFHLSQGAGGLSATGFLQGAALAGVLVGGIWADRWKRTNPRARILVPFIGLCIAAPAILLTSVTDLLHVTLLGLVLYGFARSFTDSNMMPILCDLVDERTRATGYGVLNLFSCLIGGLTIYAGGLLRDAHVSVGLVFKATALCLVVCAAILLWLKPRRAASD</sequence>
<feature type="transmembrane region" description="Helical" evidence="6">
    <location>
        <begin position="382"/>
        <end position="401"/>
    </location>
</feature>
<dbReference type="PANTHER" id="PTHR23505">
    <property type="entry name" value="SPINSTER"/>
    <property type="match status" value="1"/>
</dbReference>
<dbReference type="InterPro" id="IPR020846">
    <property type="entry name" value="MFS_dom"/>
</dbReference>
<protein>
    <submittedName>
        <fullName evidence="8">Putative galactarate transporter</fullName>
    </submittedName>
</protein>
<keyword evidence="2" id="KW-0813">Transport</keyword>
<evidence type="ECO:0000256" key="6">
    <source>
        <dbReference type="SAM" id="Phobius"/>
    </source>
</evidence>
<reference evidence="8" key="1">
    <citation type="submission" date="2016-10" db="EMBL/GenBank/DDBJ databases">
        <title>Sequence of Gallionella enrichment culture.</title>
        <authorList>
            <person name="Poehlein A."/>
            <person name="Muehling M."/>
            <person name="Daniel R."/>
        </authorList>
    </citation>
    <scope>NUCLEOTIDE SEQUENCE</scope>
</reference>
<feature type="transmembrane region" description="Helical" evidence="6">
    <location>
        <begin position="104"/>
        <end position="125"/>
    </location>
</feature>
<evidence type="ECO:0000256" key="3">
    <source>
        <dbReference type="ARBA" id="ARBA00022692"/>
    </source>
</evidence>
<evidence type="ECO:0000256" key="1">
    <source>
        <dbReference type="ARBA" id="ARBA00004141"/>
    </source>
</evidence>
<feature type="transmembrane region" description="Helical" evidence="6">
    <location>
        <begin position="258"/>
        <end position="279"/>
    </location>
</feature>
<gene>
    <name evidence="8" type="primary">garP_1</name>
    <name evidence="8" type="ORF">GALL_138800</name>
</gene>
<dbReference type="SUPFAM" id="SSF103473">
    <property type="entry name" value="MFS general substrate transporter"/>
    <property type="match status" value="1"/>
</dbReference>
<feature type="transmembrane region" description="Helical" evidence="6">
    <location>
        <begin position="313"/>
        <end position="331"/>
    </location>
</feature>
<organism evidence="8">
    <name type="scientific">mine drainage metagenome</name>
    <dbReference type="NCBI Taxonomy" id="410659"/>
    <lineage>
        <taxon>unclassified sequences</taxon>
        <taxon>metagenomes</taxon>
        <taxon>ecological metagenomes</taxon>
    </lineage>
</organism>